<evidence type="ECO:0000313" key="5">
    <source>
        <dbReference type="Proteomes" id="UP000199126"/>
    </source>
</evidence>
<keyword evidence="5" id="KW-1185">Reference proteome</keyword>
<organism evidence="4 5">
    <name type="scientific">Halogranum amylolyticum</name>
    <dbReference type="NCBI Taxonomy" id="660520"/>
    <lineage>
        <taxon>Archaea</taxon>
        <taxon>Methanobacteriati</taxon>
        <taxon>Methanobacteriota</taxon>
        <taxon>Stenosarchaea group</taxon>
        <taxon>Halobacteria</taxon>
        <taxon>Halobacteriales</taxon>
        <taxon>Haloferacaceae</taxon>
    </lineage>
</organism>
<accession>A0A1H8WAY4</accession>
<evidence type="ECO:0000259" key="2">
    <source>
        <dbReference type="Pfam" id="PF02550"/>
    </source>
</evidence>
<dbReference type="PANTHER" id="PTHR43609">
    <property type="entry name" value="ACETYL-COA HYDROLASE"/>
    <property type="match status" value="1"/>
</dbReference>
<sequence>MTDQLLLGEGPVTERIHGDLPLVDAETAAAHVDADATVLTSGFGSVGYPKEIPLALARSIRDLQLTVVNSGNVGEEIDVDLIKAGAVERRFSYQSSRVARAATNEREVAFSDRNASSIGDEVQYGGMVDADVAVVEAVAVGEGWFIPSTSLGQVPAFVEAADELFVELNHCQPLELQALHDVYRPDAPPNRGPVPLTEPDGRIGESYVSFDPAKLVGVVETDREDSTYTFRDPTDDDLAIAANLRSFLTTEMERSPVFDDAVHLQFGVGSLGNALMGELQELDFGDRDVVYYGELIQDGLLDMLDTGGLECASATSMALTAEGQTRLFENIERYAEDIVLRPADVANHPGLIDQFGVVGVNSAIEVDIYGNVNSTHIGGRRMINGVGGSADYNRNSLVSVCALPSVHGEDVSRVVPMTFHVDHTEHDIDVFVTEQGVADVRGCSPVERAERIIEHCAHPDFAPKLRSYLNDVAEDAYHIPHDVPRAAKWHGY</sequence>
<dbReference type="Gene3D" id="3.40.1080.10">
    <property type="entry name" value="Glutaconate Coenzyme A-transferase"/>
    <property type="match status" value="1"/>
</dbReference>
<dbReference type="InterPro" id="IPR037171">
    <property type="entry name" value="NagB/RpiA_transferase-like"/>
</dbReference>
<dbReference type="GO" id="GO:0003986">
    <property type="term" value="F:acetyl-CoA hydrolase activity"/>
    <property type="evidence" value="ECO:0007669"/>
    <property type="project" value="TreeGrafter"/>
</dbReference>
<dbReference type="GO" id="GO:0008775">
    <property type="term" value="F:acetate CoA-transferase activity"/>
    <property type="evidence" value="ECO:0007669"/>
    <property type="project" value="InterPro"/>
</dbReference>
<proteinExistence type="inferred from homology"/>
<name>A0A1H8WAY4_9EURY</name>
<dbReference type="InterPro" id="IPR026888">
    <property type="entry name" value="AcetylCoA_hyd_C"/>
</dbReference>
<dbReference type="GO" id="GO:0006083">
    <property type="term" value="P:acetate metabolic process"/>
    <property type="evidence" value="ECO:0007669"/>
    <property type="project" value="InterPro"/>
</dbReference>
<dbReference type="EMBL" id="FODV01000026">
    <property type="protein sequence ID" value="SEP24607.1"/>
    <property type="molecule type" value="Genomic_DNA"/>
</dbReference>
<dbReference type="Pfam" id="PF02550">
    <property type="entry name" value="AcetylCoA_hydro"/>
    <property type="match status" value="1"/>
</dbReference>
<dbReference type="InterPro" id="IPR038460">
    <property type="entry name" value="AcetylCoA_hyd_C_sf"/>
</dbReference>
<evidence type="ECO:0000313" key="4">
    <source>
        <dbReference type="EMBL" id="SEP24607.1"/>
    </source>
</evidence>
<dbReference type="SUPFAM" id="SSF100950">
    <property type="entry name" value="NagB/RpiA/CoA transferase-like"/>
    <property type="match status" value="2"/>
</dbReference>
<evidence type="ECO:0000256" key="1">
    <source>
        <dbReference type="ARBA" id="ARBA00009632"/>
    </source>
</evidence>
<comment type="similarity">
    <text evidence="1">Belongs to the acetyl-CoA hydrolase/transferase family.</text>
</comment>
<protein>
    <submittedName>
        <fullName evidence="4">Succinyl-CoA:acetate CoA-transferase</fullName>
    </submittedName>
</protein>
<reference evidence="5" key="1">
    <citation type="submission" date="2016-10" db="EMBL/GenBank/DDBJ databases">
        <authorList>
            <person name="Varghese N."/>
            <person name="Submissions S."/>
        </authorList>
    </citation>
    <scope>NUCLEOTIDE SEQUENCE [LARGE SCALE GENOMIC DNA]</scope>
    <source>
        <strain evidence="5">CGMCC 1.10121</strain>
    </source>
</reference>
<keyword evidence="4" id="KW-0808">Transferase</keyword>
<dbReference type="PANTHER" id="PTHR43609:SF1">
    <property type="entry name" value="ACETYL-COA HYDROLASE"/>
    <property type="match status" value="1"/>
</dbReference>
<dbReference type="OrthoDB" id="147145at2157"/>
<dbReference type="RefSeq" id="WP_170864928.1">
    <property type="nucleotide sequence ID" value="NZ_FODV01000026.1"/>
</dbReference>
<dbReference type="Gene3D" id="3.40.1080.20">
    <property type="entry name" value="Acetyl-CoA hydrolase/transferase C-terminal domain"/>
    <property type="match status" value="1"/>
</dbReference>
<evidence type="ECO:0000259" key="3">
    <source>
        <dbReference type="Pfam" id="PF13336"/>
    </source>
</evidence>
<dbReference type="InterPro" id="IPR046433">
    <property type="entry name" value="ActCoA_hydro"/>
</dbReference>
<dbReference type="Pfam" id="PF13336">
    <property type="entry name" value="AcetylCoA_hyd_C"/>
    <property type="match status" value="1"/>
</dbReference>
<feature type="domain" description="Acetyl-CoA hydrolase/transferase N-terminal" evidence="2">
    <location>
        <begin position="24"/>
        <end position="220"/>
    </location>
</feature>
<feature type="domain" description="Acetyl-CoA hydrolase/transferase C-terminal" evidence="3">
    <location>
        <begin position="323"/>
        <end position="468"/>
    </location>
</feature>
<dbReference type="AlphaFoldDB" id="A0A1H8WAY4"/>
<dbReference type="InterPro" id="IPR003702">
    <property type="entry name" value="ActCoA_hydro_N"/>
</dbReference>
<dbReference type="Proteomes" id="UP000199126">
    <property type="component" value="Unassembled WGS sequence"/>
</dbReference>
<gene>
    <name evidence="4" type="ORF">SAMN04487948_12614</name>
</gene>